<organism evidence="1">
    <name type="scientific">Rhizophora mucronata</name>
    <name type="common">Asiatic mangrove</name>
    <dbReference type="NCBI Taxonomy" id="61149"/>
    <lineage>
        <taxon>Eukaryota</taxon>
        <taxon>Viridiplantae</taxon>
        <taxon>Streptophyta</taxon>
        <taxon>Embryophyta</taxon>
        <taxon>Tracheophyta</taxon>
        <taxon>Spermatophyta</taxon>
        <taxon>Magnoliopsida</taxon>
        <taxon>eudicotyledons</taxon>
        <taxon>Gunneridae</taxon>
        <taxon>Pentapetalae</taxon>
        <taxon>rosids</taxon>
        <taxon>fabids</taxon>
        <taxon>Malpighiales</taxon>
        <taxon>Rhizophoraceae</taxon>
        <taxon>Rhizophora</taxon>
    </lineage>
</organism>
<evidence type="ECO:0000313" key="1">
    <source>
        <dbReference type="EMBL" id="MBX57451.1"/>
    </source>
</evidence>
<proteinExistence type="predicted"/>
<dbReference type="EMBL" id="GGEC01076967">
    <property type="protein sequence ID" value="MBX57451.1"/>
    <property type="molecule type" value="Transcribed_RNA"/>
</dbReference>
<dbReference type="AlphaFoldDB" id="A0A2P2PRW8"/>
<reference evidence="1" key="1">
    <citation type="submission" date="2018-02" db="EMBL/GenBank/DDBJ databases">
        <title>Rhizophora mucronata_Transcriptome.</title>
        <authorList>
            <person name="Meera S.P."/>
            <person name="Sreeshan A."/>
            <person name="Augustine A."/>
        </authorList>
    </citation>
    <scope>NUCLEOTIDE SEQUENCE</scope>
    <source>
        <tissue evidence="1">Leaf</tissue>
    </source>
</reference>
<accession>A0A2P2PRW8</accession>
<protein>
    <submittedName>
        <fullName evidence="1">Uncharacterized protein</fullName>
    </submittedName>
</protein>
<sequence length="35" mass="3858">MFRTHETVNKECSSLSLCLSVGMSAKSGSKRRSCH</sequence>
<name>A0A2P2PRW8_RHIMU</name>